<evidence type="ECO:0000259" key="7">
    <source>
        <dbReference type="Pfam" id="PF00155"/>
    </source>
</evidence>
<evidence type="ECO:0000256" key="5">
    <source>
        <dbReference type="ARBA" id="ARBA00022898"/>
    </source>
</evidence>
<comment type="similarity">
    <text evidence="2 6">Belongs to the class-I pyridoxal-phosphate-dependent aminotransferase family.</text>
</comment>
<dbReference type="PANTHER" id="PTHR46383">
    <property type="entry name" value="ASPARTATE AMINOTRANSFERASE"/>
    <property type="match status" value="1"/>
</dbReference>
<dbReference type="InterPro" id="IPR015421">
    <property type="entry name" value="PyrdxlP-dep_Trfase_major"/>
</dbReference>
<dbReference type="InterPro" id="IPR050596">
    <property type="entry name" value="AspAT/PAT-like"/>
</dbReference>
<evidence type="ECO:0000256" key="1">
    <source>
        <dbReference type="ARBA" id="ARBA00001933"/>
    </source>
</evidence>
<protein>
    <recommendedName>
        <fullName evidence="6">Aminotransferase</fullName>
        <ecNumber evidence="6">2.6.1.-</ecNumber>
    </recommendedName>
</protein>
<keyword evidence="4 6" id="KW-0808">Transferase</keyword>
<dbReference type="Proteomes" id="UP000317648">
    <property type="component" value="Chromosome"/>
</dbReference>
<feature type="domain" description="Aminotransferase class I/classII large" evidence="7">
    <location>
        <begin position="30"/>
        <end position="360"/>
    </location>
</feature>
<keyword evidence="3 6" id="KW-0032">Aminotransferase</keyword>
<dbReference type="EMBL" id="CP036433">
    <property type="protein sequence ID" value="QDU94332.1"/>
    <property type="molecule type" value="Genomic_DNA"/>
</dbReference>
<keyword evidence="5" id="KW-0663">Pyridoxal phosphate</keyword>
<dbReference type="KEGG" id="lcre:Pla8534_21210"/>
<dbReference type="InterPro" id="IPR015424">
    <property type="entry name" value="PyrdxlP-dep_Trfase"/>
</dbReference>
<comment type="cofactor">
    <cofactor evidence="1 6">
        <name>pyridoxal 5'-phosphate</name>
        <dbReference type="ChEBI" id="CHEBI:597326"/>
    </cofactor>
</comment>
<dbReference type="PROSITE" id="PS00105">
    <property type="entry name" value="AA_TRANSFER_CLASS_1"/>
    <property type="match status" value="1"/>
</dbReference>
<dbReference type="RefSeq" id="WP_145052566.1">
    <property type="nucleotide sequence ID" value="NZ_CP036433.1"/>
</dbReference>
<dbReference type="EC" id="2.6.1.-" evidence="6"/>
<proteinExistence type="inferred from homology"/>
<reference evidence="8 9" key="1">
    <citation type="submission" date="2019-02" db="EMBL/GenBank/DDBJ databases">
        <title>Deep-cultivation of Planctomycetes and their phenomic and genomic characterization uncovers novel biology.</title>
        <authorList>
            <person name="Wiegand S."/>
            <person name="Jogler M."/>
            <person name="Boedeker C."/>
            <person name="Pinto D."/>
            <person name="Vollmers J."/>
            <person name="Rivas-Marin E."/>
            <person name="Kohn T."/>
            <person name="Peeters S.H."/>
            <person name="Heuer A."/>
            <person name="Rast P."/>
            <person name="Oberbeckmann S."/>
            <person name="Bunk B."/>
            <person name="Jeske O."/>
            <person name="Meyerdierks A."/>
            <person name="Storesund J.E."/>
            <person name="Kallscheuer N."/>
            <person name="Luecker S."/>
            <person name="Lage O.M."/>
            <person name="Pohl T."/>
            <person name="Merkel B.J."/>
            <person name="Hornburger P."/>
            <person name="Mueller R.-W."/>
            <person name="Bruemmer F."/>
            <person name="Labrenz M."/>
            <person name="Spormann A.M."/>
            <person name="Op den Camp H."/>
            <person name="Overmann J."/>
            <person name="Amann R."/>
            <person name="Jetten M.S.M."/>
            <person name="Mascher T."/>
            <person name="Medema M.H."/>
            <person name="Devos D.P."/>
            <person name="Kaster A.-K."/>
            <person name="Ovreas L."/>
            <person name="Rohde M."/>
            <person name="Galperin M.Y."/>
            <person name="Jogler C."/>
        </authorList>
    </citation>
    <scope>NUCLEOTIDE SEQUENCE [LARGE SCALE GENOMIC DNA]</scope>
    <source>
        <strain evidence="8 9">Pla85_3_4</strain>
    </source>
</reference>
<evidence type="ECO:0000313" key="9">
    <source>
        <dbReference type="Proteomes" id="UP000317648"/>
    </source>
</evidence>
<dbReference type="FunFam" id="3.40.640.10:FF:000033">
    <property type="entry name" value="Aspartate aminotransferase"/>
    <property type="match status" value="1"/>
</dbReference>
<evidence type="ECO:0000256" key="2">
    <source>
        <dbReference type="ARBA" id="ARBA00007441"/>
    </source>
</evidence>
<dbReference type="InterPro" id="IPR004839">
    <property type="entry name" value="Aminotransferase_I/II_large"/>
</dbReference>
<accession>A0A518DR80</accession>
<evidence type="ECO:0000256" key="6">
    <source>
        <dbReference type="RuleBase" id="RU000481"/>
    </source>
</evidence>
<dbReference type="GO" id="GO:0008483">
    <property type="term" value="F:transaminase activity"/>
    <property type="evidence" value="ECO:0007669"/>
    <property type="project" value="UniProtKB-KW"/>
</dbReference>
<dbReference type="GO" id="GO:0030170">
    <property type="term" value="F:pyridoxal phosphate binding"/>
    <property type="evidence" value="ECO:0007669"/>
    <property type="project" value="InterPro"/>
</dbReference>
<evidence type="ECO:0000256" key="4">
    <source>
        <dbReference type="ARBA" id="ARBA00022679"/>
    </source>
</evidence>
<dbReference type="CDD" id="cd00609">
    <property type="entry name" value="AAT_like"/>
    <property type="match status" value="1"/>
</dbReference>
<dbReference type="InterPro" id="IPR004838">
    <property type="entry name" value="NHTrfase_class1_PyrdxlP-BS"/>
</dbReference>
<evidence type="ECO:0000256" key="3">
    <source>
        <dbReference type="ARBA" id="ARBA00022576"/>
    </source>
</evidence>
<name>A0A518DR80_9BACT</name>
<sequence>MTAHWIADRTRVFDSSGIRKIFDLAAQMKDPINLSIGQPDFDVPEPVKEACIEAISTGKNGYALTQGMPVLRDKLTAQVAAEYGHADRKLFVSSGTSGGLVLTMLSLVNPGDEVIVFDPYFVMYDSLVRLAGGVPVKIDTYPDFRIDVQKVADAITPKTKLILLNSPANPTGVTLSAAEAEGIARLAAEKNIALLSDEIYRKFTYDEPFVSPARFNEQTIVIDGFSKSYAMTGWRVGYVHGPAAVIDTMIKLQQYSFVCAPQPAQWAAAAAMDVPMESHIAEYRRKRDLLVDGISDLYEVVKPGGAFYVYPKAPGGSGAAFVEKAIANNLLIIPGNIFSQRDSHFRISYAAADSVIERGIEVLRKLAKK</sequence>
<keyword evidence="9" id="KW-1185">Reference proteome</keyword>
<gene>
    <name evidence="8" type="ORF">Pla8534_21210</name>
</gene>
<dbReference type="SUPFAM" id="SSF53383">
    <property type="entry name" value="PLP-dependent transferases"/>
    <property type="match status" value="1"/>
</dbReference>
<dbReference type="Pfam" id="PF00155">
    <property type="entry name" value="Aminotran_1_2"/>
    <property type="match status" value="1"/>
</dbReference>
<dbReference type="Gene3D" id="3.40.640.10">
    <property type="entry name" value="Type I PLP-dependent aspartate aminotransferase-like (Major domain)"/>
    <property type="match status" value="1"/>
</dbReference>
<organism evidence="8 9">
    <name type="scientific">Lignipirellula cremea</name>
    <dbReference type="NCBI Taxonomy" id="2528010"/>
    <lineage>
        <taxon>Bacteria</taxon>
        <taxon>Pseudomonadati</taxon>
        <taxon>Planctomycetota</taxon>
        <taxon>Planctomycetia</taxon>
        <taxon>Pirellulales</taxon>
        <taxon>Pirellulaceae</taxon>
        <taxon>Lignipirellula</taxon>
    </lineage>
</organism>
<dbReference type="OrthoDB" id="231967at2"/>
<dbReference type="AlphaFoldDB" id="A0A518DR80"/>
<dbReference type="PANTHER" id="PTHR46383:SF3">
    <property type="entry name" value="ASPARTATE AMINOTRANSFERASE-RELATED"/>
    <property type="match status" value="1"/>
</dbReference>
<dbReference type="GO" id="GO:0006520">
    <property type="term" value="P:amino acid metabolic process"/>
    <property type="evidence" value="ECO:0007669"/>
    <property type="project" value="InterPro"/>
</dbReference>
<evidence type="ECO:0000313" key="8">
    <source>
        <dbReference type="EMBL" id="QDU94332.1"/>
    </source>
</evidence>